<name>A0A919DZY2_9ACTN</name>
<gene>
    <name evidence="1" type="ORF">GCM10014715_69220</name>
</gene>
<proteinExistence type="predicted"/>
<evidence type="ECO:0000313" key="1">
    <source>
        <dbReference type="EMBL" id="GHF03155.1"/>
    </source>
</evidence>
<evidence type="ECO:0008006" key="3">
    <source>
        <dbReference type="Google" id="ProtNLM"/>
    </source>
</evidence>
<sequence>MSDTERLRSTGRLLAGLAWLVLLLGVWEWGSDRAEVRQGPVRPATVTGDMAAVGRPMTDSPPPVPSGR</sequence>
<evidence type="ECO:0000313" key="2">
    <source>
        <dbReference type="Proteomes" id="UP000641386"/>
    </source>
</evidence>
<organism evidence="1 2">
    <name type="scientific">Streptomyces spiralis</name>
    <dbReference type="NCBI Taxonomy" id="66376"/>
    <lineage>
        <taxon>Bacteria</taxon>
        <taxon>Bacillati</taxon>
        <taxon>Actinomycetota</taxon>
        <taxon>Actinomycetes</taxon>
        <taxon>Kitasatosporales</taxon>
        <taxon>Streptomycetaceae</taxon>
        <taxon>Streptomyces</taxon>
    </lineage>
</organism>
<dbReference type="AlphaFoldDB" id="A0A919DZY2"/>
<dbReference type="RefSeq" id="WP_189906550.1">
    <property type="nucleotide sequence ID" value="NZ_BNBC01000044.1"/>
</dbReference>
<dbReference type="Proteomes" id="UP000641386">
    <property type="component" value="Unassembled WGS sequence"/>
</dbReference>
<reference evidence="1" key="1">
    <citation type="journal article" date="2014" name="Int. J. Syst. Evol. Microbiol.">
        <title>Complete genome sequence of Corynebacterium casei LMG S-19264T (=DSM 44701T), isolated from a smear-ripened cheese.</title>
        <authorList>
            <consortium name="US DOE Joint Genome Institute (JGI-PGF)"/>
            <person name="Walter F."/>
            <person name="Albersmeier A."/>
            <person name="Kalinowski J."/>
            <person name="Ruckert C."/>
        </authorList>
    </citation>
    <scope>NUCLEOTIDE SEQUENCE</scope>
    <source>
        <strain evidence="1">JCM 3302</strain>
    </source>
</reference>
<accession>A0A919DZY2</accession>
<keyword evidence="2" id="KW-1185">Reference proteome</keyword>
<protein>
    <recommendedName>
        <fullName evidence="3">Class F sortase</fullName>
    </recommendedName>
</protein>
<dbReference type="EMBL" id="BNBC01000044">
    <property type="protein sequence ID" value="GHF03155.1"/>
    <property type="molecule type" value="Genomic_DNA"/>
</dbReference>
<reference evidence="1" key="2">
    <citation type="submission" date="2020-09" db="EMBL/GenBank/DDBJ databases">
        <authorList>
            <person name="Sun Q."/>
            <person name="Ohkuma M."/>
        </authorList>
    </citation>
    <scope>NUCLEOTIDE SEQUENCE</scope>
    <source>
        <strain evidence="1">JCM 3302</strain>
    </source>
</reference>
<comment type="caution">
    <text evidence="1">The sequence shown here is derived from an EMBL/GenBank/DDBJ whole genome shotgun (WGS) entry which is preliminary data.</text>
</comment>